<dbReference type="SUPFAM" id="SSF53323">
    <property type="entry name" value="Pyruvate-ferredoxin oxidoreductase, PFOR, domain III"/>
    <property type="match status" value="1"/>
</dbReference>
<dbReference type="NCBIfam" id="TIGR02179">
    <property type="entry name" value="PorD_KorD"/>
    <property type="match status" value="1"/>
</dbReference>
<dbReference type="GeneID" id="93357748"/>
<dbReference type="PANTHER" id="PTHR43366">
    <property type="entry name" value="PYRUVATE SYNTHASE SUBUNIT PORC"/>
    <property type="match status" value="1"/>
</dbReference>
<dbReference type="RefSeq" id="WP_214647058.1">
    <property type="nucleotide sequence ID" value="NZ_JACHYA010000004.1"/>
</dbReference>
<protein>
    <submittedName>
        <fullName evidence="3">Pyruvate ferredoxin oxidoreductase gamma subunit</fullName>
        <ecNumber evidence="3">1.2.7.1</ecNumber>
    </submittedName>
</protein>
<name>A0A7W5D2B8_9ACTN</name>
<dbReference type="Gene3D" id="3.30.70.20">
    <property type="match status" value="1"/>
</dbReference>
<evidence type="ECO:0000259" key="2">
    <source>
        <dbReference type="PROSITE" id="PS51379"/>
    </source>
</evidence>
<dbReference type="InterPro" id="IPR017896">
    <property type="entry name" value="4Fe4S_Fe-S-bd"/>
</dbReference>
<dbReference type="InterPro" id="IPR051626">
    <property type="entry name" value="Oxidoreductase_gamma_subunit"/>
</dbReference>
<dbReference type="GO" id="GO:0051539">
    <property type="term" value="F:4 iron, 4 sulfur cluster binding"/>
    <property type="evidence" value="ECO:0007669"/>
    <property type="project" value="InterPro"/>
</dbReference>
<keyword evidence="3" id="KW-0670">Pyruvate</keyword>
<dbReference type="Pfam" id="PF01558">
    <property type="entry name" value="POR"/>
    <property type="match status" value="1"/>
</dbReference>
<dbReference type="AlphaFoldDB" id="A0A7W5D2B8"/>
<dbReference type="Proteomes" id="UP000530850">
    <property type="component" value="Unassembled WGS sequence"/>
</dbReference>
<dbReference type="GO" id="GO:0019164">
    <property type="term" value="F:pyruvate synthase activity"/>
    <property type="evidence" value="ECO:0007669"/>
    <property type="project" value="UniProtKB-EC"/>
</dbReference>
<dbReference type="EC" id="1.2.7.1" evidence="3"/>
<dbReference type="InterPro" id="IPR002869">
    <property type="entry name" value="Pyrv_flavodox_OxRed_cen"/>
</dbReference>
<reference evidence="3 4" key="1">
    <citation type="submission" date="2020-08" db="EMBL/GenBank/DDBJ databases">
        <title>Sequencing the genomes of 1000 actinobacteria strains.</title>
        <authorList>
            <person name="Klenk H.-P."/>
        </authorList>
    </citation>
    <scope>NUCLEOTIDE SEQUENCE [LARGE SCALE GENOMIC DNA]</scope>
    <source>
        <strain evidence="3 4">DSM 22242</strain>
    </source>
</reference>
<keyword evidence="1 3" id="KW-0560">Oxidoreductase</keyword>
<evidence type="ECO:0000256" key="1">
    <source>
        <dbReference type="ARBA" id="ARBA00023002"/>
    </source>
</evidence>
<dbReference type="PROSITE" id="PS51379">
    <property type="entry name" value="4FE4S_FER_2"/>
    <property type="match status" value="2"/>
</dbReference>
<dbReference type="SUPFAM" id="SSF54862">
    <property type="entry name" value="4Fe-4S ferredoxins"/>
    <property type="match status" value="1"/>
</dbReference>
<evidence type="ECO:0000313" key="3">
    <source>
        <dbReference type="EMBL" id="MBB3171604.1"/>
    </source>
</evidence>
<sequence>MIEVLWHGRGGQGAFTAARLLGAAASLEEGAHALAFPSFGPERRGAPMRAFTKFSREPIGDRSAIQRADFVVYLDETLLQPGWQQELKPGGRVLVNSCQQFGDERIVAIDANGISTALLGRPIPNTVFLGALTVLCPSVTEAAVKEAIAQYMPEKLYQKNWAVVDEAVRTMSAAAEIESLPYENTCPTAADDDGDEGAAFALQTADGQGSHGEDAPALRRAEILSLPKKQPEAACSTQPIAKISQAVAISGADSLLAKKTQTEPLPHEGLPKAHCRSAASSPVAPGIRCRLRDSADAAAPSLNPAEFAKNTCYAAGHLVTKNAGWRNQRPVIDGAACTLCLQCYLYCPDGTIFKVRDEGGQTAGLSIDYDFCKGCGVCARACRFGAIAMVDEAQALAVEKGGTR</sequence>
<dbReference type="PANTHER" id="PTHR43366:SF1">
    <property type="entry name" value="PYRUVATE SYNTHASE SUBUNIT PORC"/>
    <property type="match status" value="1"/>
</dbReference>
<proteinExistence type="predicted"/>
<dbReference type="Pfam" id="PF00037">
    <property type="entry name" value="Fer4"/>
    <property type="match status" value="1"/>
</dbReference>
<evidence type="ECO:0000313" key="4">
    <source>
        <dbReference type="Proteomes" id="UP000530850"/>
    </source>
</evidence>
<gene>
    <name evidence="3" type="ORF">FHR31_001424</name>
</gene>
<dbReference type="InterPro" id="IPR011894">
    <property type="entry name" value="PorC_KorC"/>
</dbReference>
<feature type="domain" description="4Fe-4S ferredoxin-type" evidence="2">
    <location>
        <begin position="363"/>
        <end position="392"/>
    </location>
</feature>
<organism evidence="3 4">
    <name type="scientific">Parvibacter caecicola</name>
    <dbReference type="NCBI Taxonomy" id="747645"/>
    <lineage>
        <taxon>Bacteria</taxon>
        <taxon>Bacillati</taxon>
        <taxon>Actinomycetota</taxon>
        <taxon>Coriobacteriia</taxon>
        <taxon>Coriobacteriales</taxon>
        <taxon>Coriobacteriaceae</taxon>
        <taxon>Parvibacter</taxon>
    </lineage>
</organism>
<dbReference type="NCBIfam" id="TIGR02175">
    <property type="entry name" value="PorC_KorC"/>
    <property type="match status" value="1"/>
</dbReference>
<dbReference type="InterPro" id="IPR019752">
    <property type="entry name" value="Pyrv/ketoisovalerate_OxRed_cat"/>
</dbReference>
<dbReference type="Gene3D" id="3.40.920.10">
    <property type="entry name" value="Pyruvate-ferredoxin oxidoreductase, PFOR, domain III"/>
    <property type="match status" value="1"/>
</dbReference>
<feature type="domain" description="4Fe-4S ferredoxin-type" evidence="2">
    <location>
        <begin position="328"/>
        <end position="358"/>
    </location>
</feature>
<dbReference type="InterPro" id="IPR011898">
    <property type="entry name" value="PorD_KorD"/>
</dbReference>
<dbReference type="EMBL" id="JACHYA010000004">
    <property type="protein sequence ID" value="MBB3171604.1"/>
    <property type="molecule type" value="Genomic_DNA"/>
</dbReference>
<comment type="caution">
    <text evidence="3">The sequence shown here is derived from an EMBL/GenBank/DDBJ whole genome shotgun (WGS) entry which is preliminary data.</text>
</comment>
<accession>A0A7W5D2B8</accession>